<reference evidence="4" key="1">
    <citation type="submission" date="2019-02" db="EMBL/GenBank/DDBJ databases">
        <title>Draft genome sequence of Sphaerospermopsis reniformis NIES-1949.</title>
        <authorList>
            <person name="Yamaguchi H."/>
            <person name="Suzuki S."/>
            <person name="Kawachi M."/>
        </authorList>
    </citation>
    <scope>NUCLEOTIDE SEQUENCE [LARGE SCALE GENOMIC DNA]</scope>
    <source>
        <strain evidence="4">NIES-1949</strain>
    </source>
</reference>
<evidence type="ECO:0000313" key="3">
    <source>
        <dbReference type="EMBL" id="GCL37190.1"/>
    </source>
</evidence>
<keyword evidence="4" id="KW-1185">Reference proteome</keyword>
<dbReference type="PANTHER" id="PTHR45648:SF22">
    <property type="entry name" value="GDSL LIPASE_ACYLHYDROLASE FAMILY PROTEIN (AFU_ORTHOLOGUE AFUA_4G14700)"/>
    <property type="match status" value="1"/>
</dbReference>
<dbReference type="InterPro" id="IPR001087">
    <property type="entry name" value="GDSL"/>
</dbReference>
<dbReference type="Pfam" id="PF00353">
    <property type="entry name" value="HemolysinCabind"/>
    <property type="match status" value="3"/>
</dbReference>
<dbReference type="Gene3D" id="2.160.20.160">
    <property type="match status" value="1"/>
</dbReference>
<evidence type="ECO:0000256" key="1">
    <source>
        <dbReference type="ARBA" id="ARBA00022801"/>
    </source>
</evidence>
<dbReference type="RefSeq" id="WP_137667464.1">
    <property type="nucleotide sequence ID" value="NZ_BJCE01000066.1"/>
</dbReference>
<gene>
    <name evidence="3" type="ORF">SR1949_22970</name>
</gene>
<dbReference type="SUPFAM" id="SSF52266">
    <property type="entry name" value="SGNH hydrolase"/>
    <property type="match status" value="1"/>
</dbReference>
<dbReference type="GO" id="GO:0016020">
    <property type="term" value="C:membrane"/>
    <property type="evidence" value="ECO:0007669"/>
    <property type="project" value="InterPro"/>
</dbReference>
<dbReference type="EMBL" id="BJCE01000066">
    <property type="protein sequence ID" value="GCL37190.1"/>
    <property type="molecule type" value="Genomic_DNA"/>
</dbReference>
<dbReference type="Proteomes" id="UP000300142">
    <property type="component" value="Unassembled WGS sequence"/>
</dbReference>
<dbReference type="CDD" id="cd01846">
    <property type="entry name" value="fatty_acyltransferase_like"/>
    <property type="match status" value="1"/>
</dbReference>
<comment type="caution">
    <text evidence="3">The sequence shown here is derived from an EMBL/GenBank/DDBJ whole genome shotgun (WGS) entry which is preliminary data.</text>
</comment>
<dbReference type="Gene3D" id="3.40.50.1110">
    <property type="entry name" value="SGNH hydrolase"/>
    <property type="match status" value="1"/>
</dbReference>
<dbReference type="InterPro" id="IPR015919">
    <property type="entry name" value="Cadherin-like_sf"/>
</dbReference>
<dbReference type="GO" id="GO:0006629">
    <property type="term" value="P:lipid metabolic process"/>
    <property type="evidence" value="ECO:0007669"/>
    <property type="project" value="InterPro"/>
</dbReference>
<sequence length="587" mass="60976">MSINKGQNMNTAPILKNPLLDQVVKINSTFTFTLPQNTFSDADAVNPYKNLVIFGDSLSDTGNAYKASGNTIPPSPNYQGRASNGLIWVDYLAPNLQFTDQSIQNYAFFGADTGVSNTLGSITIPGLLTQIQQFKTSNANPIGKDGLYVIWAGANDFLNLATDPTQAVTNADPTQAVTNAVTNISNAIITLAGLGAKKIVVGNLADLGTTPGVIASNNVANARAISNGFNTALSQALNNLEPALSVDLSLVDIFGLSTAFSTNPASYKFTNITQPLITATNPVNPDQYGFWDDVHPTTRGHQLIKDTFENTLLNDGVIPDLIKYSATLADGSSLPDWLNFNTTTRTFSGTPTNDNVGNLNVKVAATDKAGETVSDTFTINVVNNKTPIVGTPGDDKLIATPGSQFDGQNNIVFTGAGNDQVDVPAGGVLAGNNRIFTGSGIDTIDVGNGDRAFGGSGNDILDATDATGYRLSGGAGIDTFFLGANGRALGGEGDDIFYVQEGGNNIISGGAGADQFWIVNVELPTAANTILDFTIGTDVLGIAGQGANFGFDDLTLSGNNIAIGATTVAILNGVNTANLTAANFAFV</sequence>
<dbReference type="PROSITE" id="PS01098">
    <property type="entry name" value="LIPASE_GDSL_SER"/>
    <property type="match status" value="1"/>
</dbReference>
<dbReference type="InterPro" id="IPR036514">
    <property type="entry name" value="SGNH_hydro_sf"/>
</dbReference>
<evidence type="ECO:0000313" key="4">
    <source>
        <dbReference type="Proteomes" id="UP000300142"/>
    </source>
</evidence>
<accession>A0A479ZWM6</accession>
<dbReference type="InterPro" id="IPR011049">
    <property type="entry name" value="Serralysin-like_metalloprot_C"/>
</dbReference>
<dbReference type="AlphaFoldDB" id="A0A479ZWM6"/>
<dbReference type="InterPro" id="IPR001343">
    <property type="entry name" value="Hemolysn_Ca-bd"/>
</dbReference>
<dbReference type="PRINTS" id="PR00313">
    <property type="entry name" value="CABNDNGRPT"/>
</dbReference>
<proteinExistence type="predicted"/>
<keyword evidence="1" id="KW-0378">Hydrolase</keyword>
<protein>
    <submittedName>
        <fullName evidence="3">GDSL family lipase</fullName>
    </submittedName>
</protein>
<dbReference type="GO" id="GO:0016298">
    <property type="term" value="F:lipase activity"/>
    <property type="evidence" value="ECO:0007669"/>
    <property type="project" value="InterPro"/>
</dbReference>
<dbReference type="SUPFAM" id="SSF49313">
    <property type="entry name" value="Cadherin-like"/>
    <property type="match status" value="1"/>
</dbReference>
<dbReference type="InterPro" id="IPR008265">
    <property type="entry name" value="Lipase_GDSL_AS"/>
</dbReference>
<evidence type="ECO:0000259" key="2">
    <source>
        <dbReference type="SMART" id="SM00736"/>
    </source>
</evidence>
<dbReference type="InterPro" id="IPR006644">
    <property type="entry name" value="Cadg"/>
</dbReference>
<dbReference type="GO" id="GO:0005509">
    <property type="term" value="F:calcium ion binding"/>
    <property type="evidence" value="ECO:0007669"/>
    <property type="project" value="InterPro"/>
</dbReference>
<name>A0A479ZWM6_9CYAN</name>
<dbReference type="InterPro" id="IPR051058">
    <property type="entry name" value="GDSL_Est/Lipase"/>
</dbReference>
<dbReference type="SMART" id="SM00736">
    <property type="entry name" value="CADG"/>
    <property type="match status" value="1"/>
</dbReference>
<dbReference type="PANTHER" id="PTHR45648">
    <property type="entry name" value="GDSL LIPASE/ACYLHYDROLASE FAMILY PROTEIN (AFU_ORTHOLOGUE AFUA_4G14700)"/>
    <property type="match status" value="1"/>
</dbReference>
<dbReference type="SUPFAM" id="SSF51120">
    <property type="entry name" value="beta-Roll"/>
    <property type="match status" value="1"/>
</dbReference>
<dbReference type="Pfam" id="PF00657">
    <property type="entry name" value="Lipase_GDSL"/>
    <property type="match status" value="1"/>
</dbReference>
<feature type="domain" description="Dystroglycan-type cadherin-like" evidence="2">
    <location>
        <begin position="299"/>
        <end position="387"/>
    </location>
</feature>
<organism evidence="3 4">
    <name type="scientific">Sphaerospermopsis reniformis</name>
    <dbReference type="NCBI Taxonomy" id="531300"/>
    <lineage>
        <taxon>Bacteria</taxon>
        <taxon>Bacillati</taxon>
        <taxon>Cyanobacteriota</taxon>
        <taxon>Cyanophyceae</taxon>
        <taxon>Nostocales</taxon>
        <taxon>Aphanizomenonaceae</taxon>
        <taxon>Sphaerospermopsis</taxon>
    </lineage>
</organism>
<dbReference type="Pfam" id="PF05345">
    <property type="entry name" value="He_PIG"/>
    <property type="match status" value="1"/>
</dbReference>